<protein>
    <recommendedName>
        <fullName evidence="3">Guanylate cyclase domain-containing protein</fullName>
    </recommendedName>
</protein>
<dbReference type="PROSITE" id="PS50125">
    <property type="entry name" value="GUANYLATE_CYCLASE_2"/>
    <property type="match status" value="1"/>
</dbReference>
<dbReference type="PANTHER" id="PTHR47455:SF1">
    <property type="entry name" value="GUANYLATE CYCLASE DOMAIN-CONTAINING PROTEIN"/>
    <property type="match status" value="1"/>
</dbReference>
<dbReference type="InterPro" id="IPR001054">
    <property type="entry name" value="A/G_cyclase"/>
</dbReference>
<feature type="signal peptide" evidence="2">
    <location>
        <begin position="1"/>
        <end position="22"/>
    </location>
</feature>
<sequence>SQFGVVLMVDVVGFSALTTMAAEKGESGAEAVALEIGSYMGECIEIIEHFGGDVVKFLGDAVLVSFQIQSFENDFTTSEESAKDREARQRNVLVRKAIECGLQLLARLSHYRVYLTAEERTKHRSSVGIDRRTRDDDSQPFFLFDGNGSTSEQSSTGG</sequence>
<evidence type="ECO:0000313" key="4">
    <source>
        <dbReference type="EMBL" id="RCH78414.1"/>
    </source>
</evidence>
<dbReference type="PANTHER" id="PTHR47455">
    <property type="entry name" value="ADENYLYL CYCLASE BETA"/>
    <property type="match status" value="1"/>
</dbReference>
<feature type="non-terminal residue" evidence="4">
    <location>
        <position position="158"/>
    </location>
</feature>
<dbReference type="Proteomes" id="UP000252139">
    <property type="component" value="Unassembled WGS sequence"/>
</dbReference>
<gene>
    <name evidence="4" type="ORF">CU097_000614</name>
</gene>
<feature type="domain" description="Guanylate cyclase" evidence="3">
    <location>
        <begin position="5"/>
        <end position="64"/>
    </location>
</feature>
<evidence type="ECO:0000256" key="1">
    <source>
        <dbReference type="SAM" id="MobiDB-lite"/>
    </source>
</evidence>
<keyword evidence="2" id="KW-0732">Signal</keyword>
<dbReference type="GO" id="GO:0035556">
    <property type="term" value="P:intracellular signal transduction"/>
    <property type="evidence" value="ECO:0007669"/>
    <property type="project" value="InterPro"/>
</dbReference>
<comment type="caution">
    <text evidence="4">The sequence shown here is derived from an EMBL/GenBank/DDBJ whole genome shotgun (WGS) entry which is preliminary data.</text>
</comment>
<dbReference type="STRING" id="86630.A0A367IL54"/>
<feature type="non-terminal residue" evidence="4">
    <location>
        <position position="1"/>
    </location>
</feature>
<dbReference type="GO" id="GO:0009190">
    <property type="term" value="P:cyclic nucleotide biosynthetic process"/>
    <property type="evidence" value="ECO:0007669"/>
    <property type="project" value="InterPro"/>
</dbReference>
<keyword evidence="5" id="KW-1185">Reference proteome</keyword>
<name>A0A367IL54_RHIAZ</name>
<accession>A0A367IL54</accession>
<feature type="compositionally biased region" description="Polar residues" evidence="1">
    <location>
        <begin position="147"/>
        <end position="158"/>
    </location>
</feature>
<evidence type="ECO:0000256" key="2">
    <source>
        <dbReference type="SAM" id="SignalP"/>
    </source>
</evidence>
<organism evidence="4 5">
    <name type="scientific">Rhizopus azygosporus</name>
    <name type="common">Rhizopus microsporus var. azygosporus</name>
    <dbReference type="NCBI Taxonomy" id="86630"/>
    <lineage>
        <taxon>Eukaryota</taxon>
        <taxon>Fungi</taxon>
        <taxon>Fungi incertae sedis</taxon>
        <taxon>Mucoromycota</taxon>
        <taxon>Mucoromycotina</taxon>
        <taxon>Mucoromycetes</taxon>
        <taxon>Mucorales</taxon>
        <taxon>Mucorineae</taxon>
        <taxon>Rhizopodaceae</taxon>
        <taxon>Rhizopus</taxon>
    </lineage>
</organism>
<proteinExistence type="predicted"/>
<feature type="chain" id="PRO_5016919078" description="Guanylate cyclase domain-containing protein" evidence="2">
    <location>
        <begin position="23"/>
        <end position="158"/>
    </location>
</feature>
<dbReference type="SUPFAM" id="SSF55073">
    <property type="entry name" value="Nucleotide cyclase"/>
    <property type="match status" value="1"/>
</dbReference>
<reference evidence="4 5" key="1">
    <citation type="journal article" date="2018" name="G3 (Bethesda)">
        <title>Phylogenetic and Phylogenomic Definition of Rhizopus Species.</title>
        <authorList>
            <person name="Gryganskyi A.P."/>
            <person name="Golan J."/>
            <person name="Dolatabadi S."/>
            <person name="Mondo S."/>
            <person name="Robb S."/>
            <person name="Idnurm A."/>
            <person name="Muszewska A."/>
            <person name="Steczkiewicz K."/>
            <person name="Masonjones S."/>
            <person name="Liao H.L."/>
            <person name="Gajdeczka M.T."/>
            <person name="Anike F."/>
            <person name="Vuek A."/>
            <person name="Anishchenko I.M."/>
            <person name="Voigt K."/>
            <person name="de Hoog G.S."/>
            <person name="Smith M.E."/>
            <person name="Heitman J."/>
            <person name="Vilgalys R."/>
            <person name="Stajich J.E."/>
        </authorList>
    </citation>
    <scope>NUCLEOTIDE SEQUENCE [LARGE SCALE GENOMIC DNA]</scope>
    <source>
        <strain evidence="4 5">CBS 357.93</strain>
    </source>
</reference>
<dbReference type="OrthoDB" id="194468at2759"/>
<dbReference type="Gene3D" id="3.30.70.1230">
    <property type="entry name" value="Nucleotide cyclase"/>
    <property type="match status" value="1"/>
</dbReference>
<evidence type="ECO:0000259" key="3">
    <source>
        <dbReference type="PROSITE" id="PS50125"/>
    </source>
</evidence>
<dbReference type="InterPro" id="IPR029787">
    <property type="entry name" value="Nucleotide_cyclase"/>
</dbReference>
<evidence type="ECO:0000313" key="5">
    <source>
        <dbReference type="Proteomes" id="UP000252139"/>
    </source>
</evidence>
<dbReference type="AlphaFoldDB" id="A0A367IL54"/>
<dbReference type="EMBL" id="PJQL01005185">
    <property type="protein sequence ID" value="RCH78414.1"/>
    <property type="molecule type" value="Genomic_DNA"/>
</dbReference>
<feature type="region of interest" description="Disordered" evidence="1">
    <location>
        <begin position="125"/>
        <end position="158"/>
    </location>
</feature>